<dbReference type="PANTHER" id="PTHR43169:SF2">
    <property type="entry name" value="NAD_GMP SYNTHASE DOMAIN-CONTAINING PROTEIN"/>
    <property type="match status" value="1"/>
</dbReference>
<evidence type="ECO:0000313" key="2">
    <source>
        <dbReference type="EMBL" id="MDN5210517.1"/>
    </source>
</evidence>
<dbReference type="PANTHER" id="PTHR43169">
    <property type="entry name" value="EXSB FAMILY PROTEIN"/>
    <property type="match status" value="1"/>
</dbReference>
<dbReference type="RefSeq" id="WP_346755861.1">
    <property type="nucleotide sequence ID" value="NZ_JAUJEB010000001.1"/>
</dbReference>
<keyword evidence="3" id="KW-1185">Reference proteome</keyword>
<reference evidence="2" key="1">
    <citation type="submission" date="2023-06" db="EMBL/GenBank/DDBJ databases">
        <title>Genomic of Agaribacillus aureum.</title>
        <authorList>
            <person name="Wang G."/>
        </authorList>
    </citation>
    <scope>NUCLEOTIDE SEQUENCE</scope>
    <source>
        <strain evidence="2">BMA12</strain>
    </source>
</reference>
<dbReference type="Proteomes" id="UP001172083">
    <property type="component" value="Unassembled WGS sequence"/>
</dbReference>
<organism evidence="2 3">
    <name type="scientific">Agaribacillus aureus</name>
    <dbReference type="NCBI Taxonomy" id="3051825"/>
    <lineage>
        <taxon>Bacteria</taxon>
        <taxon>Pseudomonadati</taxon>
        <taxon>Bacteroidota</taxon>
        <taxon>Cytophagia</taxon>
        <taxon>Cytophagales</taxon>
        <taxon>Splendidivirgaceae</taxon>
        <taxon>Agaribacillus</taxon>
    </lineage>
</organism>
<name>A0ABT8KYJ2_9BACT</name>
<feature type="domain" description="NAD/GMP synthase" evidence="1">
    <location>
        <begin position="15"/>
        <end position="79"/>
    </location>
</feature>
<proteinExistence type="predicted"/>
<dbReference type="InterPro" id="IPR014729">
    <property type="entry name" value="Rossmann-like_a/b/a_fold"/>
</dbReference>
<protein>
    <recommendedName>
        <fullName evidence="1">NAD/GMP synthase domain-containing protein</fullName>
    </recommendedName>
</protein>
<dbReference type="SUPFAM" id="SSF52402">
    <property type="entry name" value="Adenine nucleotide alpha hydrolases-like"/>
    <property type="match status" value="1"/>
</dbReference>
<sequence length="120" mass="13596">MSSIANLESWFQQTPKVLIALSGGVDSYLVAFLSRKFLRKLCTPAVISVSPSLKTRDLLIARKFCNGYDIHLEEISGQEINDEKYLSNPANRCFYCKSSLYTSLRGLIMVTVQPWLPLEF</sequence>
<evidence type="ECO:0000313" key="3">
    <source>
        <dbReference type="Proteomes" id="UP001172083"/>
    </source>
</evidence>
<dbReference type="InterPro" id="IPR022310">
    <property type="entry name" value="NAD/GMP_synthase"/>
</dbReference>
<comment type="caution">
    <text evidence="2">The sequence shown here is derived from an EMBL/GenBank/DDBJ whole genome shotgun (WGS) entry which is preliminary data.</text>
</comment>
<accession>A0ABT8KYJ2</accession>
<gene>
    <name evidence="2" type="ORF">QQ020_00620</name>
</gene>
<dbReference type="EMBL" id="JAUJEB010000001">
    <property type="protein sequence ID" value="MDN5210517.1"/>
    <property type="molecule type" value="Genomic_DNA"/>
</dbReference>
<dbReference type="Gene3D" id="3.40.50.620">
    <property type="entry name" value="HUPs"/>
    <property type="match status" value="1"/>
</dbReference>
<dbReference type="Pfam" id="PF02540">
    <property type="entry name" value="NAD_synthase"/>
    <property type="match status" value="1"/>
</dbReference>
<dbReference type="InterPro" id="IPR052188">
    <property type="entry name" value="Ni-pincer_cofactor_biosynth"/>
</dbReference>
<evidence type="ECO:0000259" key="1">
    <source>
        <dbReference type="Pfam" id="PF02540"/>
    </source>
</evidence>